<evidence type="ECO:0000313" key="5">
    <source>
        <dbReference type="EMBL" id="KAL0637391.1"/>
    </source>
</evidence>
<dbReference type="Pfam" id="PF00076">
    <property type="entry name" value="RRM_1"/>
    <property type="match status" value="1"/>
</dbReference>
<feature type="compositionally biased region" description="Low complexity" evidence="3">
    <location>
        <begin position="101"/>
        <end position="112"/>
    </location>
</feature>
<dbReference type="InterPro" id="IPR000504">
    <property type="entry name" value="RRM_dom"/>
</dbReference>
<name>A0ABR3GP75_9PEZI</name>
<comment type="caution">
    <text evidence="5">The sequence shown here is derived from an EMBL/GenBank/DDBJ whole genome shotgun (WGS) entry which is preliminary data.</text>
</comment>
<sequence length="433" mass="46663">MAQNPPPGFENAIPECYPIRIRKLPPNVSERELRTMLLFAKDLQEIRLANDNRSAIALFGSHQSALQAQGCLNGKSLDLSDPNVLFVELLDKNEPFSLDSASLSVSGSSPISDNLSNGYTTRPPYPRTPVNLLSGIGGTSGTNSLNGIGNTPGGISQNGLDNFYEQSFLQQLPHHRNGPFAPDNELDGDDLRSVLGSRNRAMTNPPISAPSRIPHLPQLTTTNVGNGFMSGGYHVTSPGGMTSPNAWHTNNNHTLHPRNLPAANPADQNPPCNTLYVGNLPVNTTEDELKNLFSRQRGYKRLMLKPKPQGPMCFVEFEDIDFATKALADLYGRNLSNSVKGGIRLSFSKNPLGVRSPSNVHPPIPLTPGTPVGSSMGGTQFPFTTASHNPPGLPTPASRQQTLNINQVSYEAHNPSFGVGFGNIPPTGGYYNR</sequence>
<accession>A0ABR3GP75</accession>
<dbReference type="CDD" id="cd12245">
    <property type="entry name" value="RRM_scw1_like"/>
    <property type="match status" value="1"/>
</dbReference>
<dbReference type="SMART" id="SM00360">
    <property type="entry name" value="RRM"/>
    <property type="match status" value="2"/>
</dbReference>
<dbReference type="CDD" id="cd00590">
    <property type="entry name" value="RRM_SF"/>
    <property type="match status" value="1"/>
</dbReference>
<proteinExistence type="predicted"/>
<evidence type="ECO:0000259" key="4">
    <source>
        <dbReference type="PROSITE" id="PS50102"/>
    </source>
</evidence>
<dbReference type="Proteomes" id="UP001447188">
    <property type="component" value="Unassembled WGS sequence"/>
</dbReference>
<evidence type="ECO:0000313" key="6">
    <source>
        <dbReference type="Proteomes" id="UP001447188"/>
    </source>
</evidence>
<dbReference type="SUPFAM" id="SSF54928">
    <property type="entry name" value="RNA-binding domain, RBD"/>
    <property type="match status" value="2"/>
</dbReference>
<dbReference type="InterPro" id="IPR035979">
    <property type="entry name" value="RBD_domain_sf"/>
</dbReference>
<organism evidence="5 6">
    <name type="scientific">Discina gigas</name>
    <dbReference type="NCBI Taxonomy" id="1032678"/>
    <lineage>
        <taxon>Eukaryota</taxon>
        <taxon>Fungi</taxon>
        <taxon>Dikarya</taxon>
        <taxon>Ascomycota</taxon>
        <taxon>Pezizomycotina</taxon>
        <taxon>Pezizomycetes</taxon>
        <taxon>Pezizales</taxon>
        <taxon>Discinaceae</taxon>
        <taxon>Discina</taxon>
    </lineage>
</organism>
<keyword evidence="1 2" id="KW-0694">RNA-binding</keyword>
<reference evidence="5 6" key="1">
    <citation type="submission" date="2024-02" db="EMBL/GenBank/DDBJ databases">
        <title>Discinaceae phylogenomics.</title>
        <authorList>
            <person name="Dirks A.C."/>
            <person name="James T.Y."/>
        </authorList>
    </citation>
    <scope>NUCLEOTIDE SEQUENCE [LARGE SCALE GENOMIC DNA]</scope>
    <source>
        <strain evidence="5 6">ACD0624</strain>
    </source>
</reference>
<dbReference type="InterPro" id="IPR012677">
    <property type="entry name" value="Nucleotide-bd_a/b_plait_sf"/>
</dbReference>
<protein>
    <submittedName>
        <fullName evidence="5">Cell cycle RNA binding protein whi3</fullName>
    </submittedName>
</protein>
<feature type="domain" description="RRM" evidence="4">
    <location>
        <begin position="273"/>
        <end position="350"/>
    </location>
</feature>
<gene>
    <name evidence="5" type="primary">WHI3</name>
    <name evidence="5" type="ORF">Q9L58_003594</name>
</gene>
<evidence type="ECO:0000256" key="2">
    <source>
        <dbReference type="PROSITE-ProRule" id="PRU00176"/>
    </source>
</evidence>
<evidence type="ECO:0000256" key="1">
    <source>
        <dbReference type="ARBA" id="ARBA00022884"/>
    </source>
</evidence>
<dbReference type="PANTHER" id="PTHR10501">
    <property type="entry name" value="U1 SMALL NUCLEAR RIBONUCLEOPROTEIN A/U2 SMALL NUCLEAR RIBONUCLEOPROTEIN B"/>
    <property type="match status" value="1"/>
</dbReference>
<dbReference type="PROSITE" id="PS50102">
    <property type="entry name" value="RRM"/>
    <property type="match status" value="1"/>
</dbReference>
<evidence type="ECO:0000256" key="3">
    <source>
        <dbReference type="SAM" id="MobiDB-lite"/>
    </source>
</evidence>
<keyword evidence="6" id="KW-1185">Reference proteome</keyword>
<feature type="region of interest" description="Disordered" evidence="3">
    <location>
        <begin position="101"/>
        <end position="125"/>
    </location>
</feature>
<dbReference type="EMBL" id="JBBBZM010000035">
    <property type="protein sequence ID" value="KAL0637391.1"/>
    <property type="molecule type" value="Genomic_DNA"/>
</dbReference>
<dbReference type="Gene3D" id="3.30.70.330">
    <property type="match status" value="1"/>
</dbReference>